<gene>
    <name evidence="1" type="ORF">S01H1_70404</name>
</gene>
<sequence length="60" mass="6802">MMIEILFVLYCLCFLSFGFLLGNRHGKATGRAEMEAALHKEISRLLQETEAKIVGKSEKE</sequence>
<evidence type="ECO:0000313" key="1">
    <source>
        <dbReference type="EMBL" id="GAG33270.1"/>
    </source>
</evidence>
<reference evidence="1" key="1">
    <citation type="journal article" date="2014" name="Front. Microbiol.">
        <title>High frequency of phylogenetically diverse reductive dehalogenase-homologous genes in deep subseafloor sedimentary metagenomes.</title>
        <authorList>
            <person name="Kawai M."/>
            <person name="Futagami T."/>
            <person name="Toyoda A."/>
            <person name="Takaki Y."/>
            <person name="Nishi S."/>
            <person name="Hori S."/>
            <person name="Arai W."/>
            <person name="Tsubouchi T."/>
            <person name="Morono Y."/>
            <person name="Uchiyama I."/>
            <person name="Ito T."/>
            <person name="Fujiyama A."/>
            <person name="Inagaki F."/>
            <person name="Takami H."/>
        </authorList>
    </citation>
    <scope>NUCLEOTIDE SEQUENCE</scope>
    <source>
        <strain evidence="1">Expedition CK06-06</strain>
    </source>
</reference>
<dbReference type="AlphaFoldDB" id="X0WRH8"/>
<dbReference type="EMBL" id="BARS01046817">
    <property type="protein sequence ID" value="GAG33270.1"/>
    <property type="molecule type" value="Genomic_DNA"/>
</dbReference>
<organism evidence="1">
    <name type="scientific">marine sediment metagenome</name>
    <dbReference type="NCBI Taxonomy" id="412755"/>
    <lineage>
        <taxon>unclassified sequences</taxon>
        <taxon>metagenomes</taxon>
        <taxon>ecological metagenomes</taxon>
    </lineage>
</organism>
<protein>
    <submittedName>
        <fullName evidence="1">Uncharacterized protein</fullName>
    </submittedName>
</protein>
<proteinExistence type="predicted"/>
<name>X0WRH8_9ZZZZ</name>
<comment type="caution">
    <text evidence="1">The sequence shown here is derived from an EMBL/GenBank/DDBJ whole genome shotgun (WGS) entry which is preliminary data.</text>
</comment>
<accession>X0WRH8</accession>